<feature type="region of interest" description="Disordered" evidence="1">
    <location>
        <begin position="557"/>
        <end position="837"/>
    </location>
</feature>
<accession>A0A9W9NMZ8</accession>
<feature type="compositionally biased region" description="Polar residues" evidence="1">
    <location>
        <begin position="608"/>
        <end position="621"/>
    </location>
</feature>
<evidence type="ECO:0000256" key="1">
    <source>
        <dbReference type="SAM" id="MobiDB-lite"/>
    </source>
</evidence>
<dbReference type="RefSeq" id="XP_056497905.1">
    <property type="nucleotide sequence ID" value="XM_056648140.1"/>
</dbReference>
<proteinExistence type="predicted"/>
<name>A0A9W9NMZ8_PENCI</name>
<feature type="compositionally biased region" description="Basic and acidic residues" evidence="1">
    <location>
        <begin position="204"/>
        <end position="217"/>
    </location>
</feature>
<dbReference type="GeneID" id="81387307"/>
<feature type="compositionally biased region" description="Pro residues" evidence="1">
    <location>
        <begin position="625"/>
        <end position="664"/>
    </location>
</feature>
<keyword evidence="2" id="KW-0472">Membrane</keyword>
<evidence type="ECO:0000313" key="3">
    <source>
        <dbReference type="EMBL" id="KAJ5222982.1"/>
    </source>
</evidence>
<feature type="region of interest" description="Disordered" evidence="1">
    <location>
        <begin position="1122"/>
        <end position="1143"/>
    </location>
</feature>
<protein>
    <submittedName>
        <fullName evidence="3">Uncharacterized protein</fullName>
    </submittedName>
</protein>
<feature type="region of interest" description="Disordered" evidence="1">
    <location>
        <begin position="142"/>
        <end position="217"/>
    </location>
</feature>
<keyword evidence="4" id="KW-1185">Reference proteome</keyword>
<dbReference type="OrthoDB" id="10259622at2759"/>
<keyword evidence="2" id="KW-1133">Transmembrane helix</keyword>
<feature type="compositionally biased region" description="Polar residues" evidence="1">
    <location>
        <begin position="262"/>
        <end position="282"/>
    </location>
</feature>
<feature type="region of interest" description="Disordered" evidence="1">
    <location>
        <begin position="990"/>
        <end position="1012"/>
    </location>
</feature>
<feature type="region of interest" description="Disordered" evidence="1">
    <location>
        <begin position="1"/>
        <end position="42"/>
    </location>
</feature>
<feature type="compositionally biased region" description="Polar residues" evidence="1">
    <location>
        <begin position="769"/>
        <end position="778"/>
    </location>
</feature>
<feature type="compositionally biased region" description="Low complexity" evidence="1">
    <location>
        <begin position="166"/>
        <end position="182"/>
    </location>
</feature>
<feature type="compositionally biased region" description="Pro residues" evidence="1">
    <location>
        <begin position="684"/>
        <end position="709"/>
    </location>
</feature>
<dbReference type="EMBL" id="JAPQKT010000008">
    <property type="protein sequence ID" value="KAJ5222982.1"/>
    <property type="molecule type" value="Genomic_DNA"/>
</dbReference>
<evidence type="ECO:0000256" key="2">
    <source>
        <dbReference type="SAM" id="Phobius"/>
    </source>
</evidence>
<feature type="region of interest" description="Disordered" evidence="1">
    <location>
        <begin position="59"/>
        <end position="85"/>
    </location>
</feature>
<feature type="compositionally biased region" description="Low complexity" evidence="1">
    <location>
        <begin position="22"/>
        <end position="36"/>
    </location>
</feature>
<dbReference type="Proteomes" id="UP001147733">
    <property type="component" value="Unassembled WGS sequence"/>
</dbReference>
<feature type="compositionally biased region" description="Basic and acidic residues" evidence="1">
    <location>
        <begin position="597"/>
        <end position="607"/>
    </location>
</feature>
<comment type="caution">
    <text evidence="3">The sequence shown here is derived from an EMBL/GenBank/DDBJ whole genome shotgun (WGS) entry which is preliminary data.</text>
</comment>
<reference evidence="3" key="1">
    <citation type="submission" date="2022-11" db="EMBL/GenBank/DDBJ databases">
        <authorList>
            <person name="Petersen C."/>
        </authorList>
    </citation>
    <scope>NUCLEOTIDE SEQUENCE</scope>
    <source>
        <strain evidence="3">IBT 23319</strain>
    </source>
</reference>
<reference evidence="3" key="2">
    <citation type="journal article" date="2023" name="IMA Fungus">
        <title>Comparative genomic study of the Penicillium genus elucidates a diverse pangenome and 15 lateral gene transfer events.</title>
        <authorList>
            <person name="Petersen C."/>
            <person name="Sorensen T."/>
            <person name="Nielsen M.R."/>
            <person name="Sondergaard T.E."/>
            <person name="Sorensen J.L."/>
            <person name="Fitzpatrick D.A."/>
            <person name="Frisvad J.C."/>
            <person name="Nielsen K.L."/>
        </authorList>
    </citation>
    <scope>NUCLEOTIDE SEQUENCE</scope>
    <source>
        <strain evidence="3">IBT 23319</strain>
    </source>
</reference>
<feature type="transmembrane region" description="Helical" evidence="2">
    <location>
        <begin position="877"/>
        <end position="899"/>
    </location>
</feature>
<feature type="compositionally biased region" description="Polar residues" evidence="1">
    <location>
        <begin position="731"/>
        <end position="740"/>
    </location>
</feature>
<feature type="compositionally biased region" description="Polar residues" evidence="1">
    <location>
        <begin position="1002"/>
        <end position="1012"/>
    </location>
</feature>
<feature type="compositionally biased region" description="Low complexity" evidence="1">
    <location>
        <begin position="580"/>
        <end position="590"/>
    </location>
</feature>
<feature type="compositionally biased region" description="Polar residues" evidence="1">
    <location>
        <begin position="1122"/>
        <end position="1138"/>
    </location>
</feature>
<gene>
    <name evidence="3" type="ORF">N7469_009222</name>
</gene>
<feature type="region of interest" description="Disordered" evidence="1">
    <location>
        <begin position="1169"/>
        <end position="1201"/>
    </location>
</feature>
<keyword evidence="2" id="KW-0812">Transmembrane</keyword>
<sequence>MVSNRSKRPEDLQVPVPKFPLSSPISEEIESPSCSSAEDKDLERTRPFDFLVKATRQKVESRQAQAQAQIRDRRSSREISGSGSRLSIRGITKKKKNAAKPVGLNLVTDFTLSEPPVQYRENEVGNAPLAFVDLNDLKQLSRARGKERTAQKKHGPFQSRNPFLKETSQVQPEKQQQQQQLERQNESPQETINPFLDPNLQDPFSDRSEHGLSPSDRHVMIGLTVPYADSYRPKDSDGLGDQHTPLTPSIIVTPAREDAPWSTPSPETLRSRATSSVYSQPTPRGWEHKDVPPVPAIPEQHKNGMGSDFLKAHFSAMTRKRRSMSADTIFEDADVHSTERSHRNSRTSIDDNDQVPLASRLSVNTIATRPESQGWWTYLLSPLLGKKSPISPNFPRDGITSPSSKGTKEWWEEKEISHFSPDTPQTAVINWDEGPKIPAQGQARSLDAEQTTIIQKRQTILSTMFPNGRIQGEAAEYYQACAHELFSKTPFFECVDHICSITPLGAISIPIDDCPGETRDRGLIFAEANGGNEEEAKKSMGGVTGSVAGTKGLLIDIDSPDLSTKPDEHSKEIGASTPASSSSSDSWDSSLVDDNEKDVPEPPKDSSRGVSETTPASQTTHPQEVQPPEPVQPPPPQAPNYQPPAAEPTPPPQPVPPPQIPPAQPQIIHNYYGAPQEPVVMQPQPQPQPAPHYVPVFPPQNGIPPPQEPRPQANAEVSDWPKAAPAPPLTTDRSLGQEGSQAHIEDQPHANEPTSPGFQRAAGGPGAIQLSQVNPNSRGHSEEEHDINAPAPAYSQYPREEYRETPLPPRYDQHPTPRAAIMNPTGPVGPMESRRRRLEREDAVGRKIGGFWRGRGCISNKGCFGRPGREGRLRRRWYLGICTLFLIIIIVAIVLATTLTRKGDETPVQSNWLNLTGYPPMPTGISTIAGTETQDSTSTCIQPSELWSCALPKDQQFENSPYQANEPTFRIQILFRNGTYDNSTAVTKSRRGNIDWTPSPAAPNSSDQAFIGNTTDGNSSPYAGEETPFYITVQSPVHLSSTNIYRRTNTKSSNETGIIASNLTDIFPPPEEISDGTAAPAKLYPLPSSQPIRLYNRDKENAHYGFYTYFDKSIFSSSRSALDSQTKDSNSNDKNGGSTKEDARVRCTWSQTRFLVQIWTKPERLGRSLLSRGTSSSTGSKTSSSMTATSTSSTATSSSSATDYIRPGSFPYPVSITVDRHGGDEMKKLVYCYALDGGKYNITDKMLLVENRGVGGTLVNPVQVGSGSKSDEYGGIDGGVWGMWVSVG</sequence>
<organism evidence="3 4">
    <name type="scientific">Penicillium citrinum</name>
    <dbReference type="NCBI Taxonomy" id="5077"/>
    <lineage>
        <taxon>Eukaryota</taxon>
        <taxon>Fungi</taxon>
        <taxon>Dikarya</taxon>
        <taxon>Ascomycota</taxon>
        <taxon>Pezizomycotina</taxon>
        <taxon>Eurotiomycetes</taxon>
        <taxon>Eurotiomycetidae</taxon>
        <taxon>Eurotiales</taxon>
        <taxon>Aspergillaceae</taxon>
        <taxon>Penicillium</taxon>
    </lineage>
</organism>
<feature type="region of interest" description="Disordered" evidence="1">
    <location>
        <begin position="256"/>
        <end position="292"/>
    </location>
</feature>
<evidence type="ECO:0000313" key="4">
    <source>
        <dbReference type="Proteomes" id="UP001147733"/>
    </source>
</evidence>